<proteinExistence type="inferred from homology"/>
<dbReference type="GO" id="GO:0005524">
    <property type="term" value="F:ATP binding"/>
    <property type="evidence" value="ECO:0007669"/>
    <property type="project" value="UniProtKB-KW"/>
</dbReference>
<dbReference type="PANTHER" id="PTHR43166">
    <property type="entry name" value="AMINO ACID IMPORT ATP-BINDING PROTEIN"/>
    <property type="match status" value="1"/>
</dbReference>
<dbReference type="PANTHER" id="PTHR43166:SF4">
    <property type="entry name" value="PHOSPHONATES IMPORT ATP-BINDING PROTEIN PHNC"/>
    <property type="match status" value="1"/>
</dbReference>
<dbReference type="PROSITE" id="PS50893">
    <property type="entry name" value="ABC_TRANSPORTER_2"/>
    <property type="match status" value="1"/>
</dbReference>
<evidence type="ECO:0000313" key="7">
    <source>
        <dbReference type="Proteomes" id="UP000757540"/>
    </source>
</evidence>
<dbReference type="SUPFAM" id="SSF52540">
    <property type="entry name" value="P-loop containing nucleoside triphosphate hydrolases"/>
    <property type="match status" value="1"/>
</dbReference>
<dbReference type="InterPro" id="IPR050086">
    <property type="entry name" value="MetN_ABC_transporter-like"/>
</dbReference>
<protein>
    <submittedName>
        <fullName evidence="6">Polar amino acid transport system ATP-binding protein</fullName>
    </submittedName>
</protein>
<feature type="domain" description="ABC transporter" evidence="5">
    <location>
        <begin position="6"/>
        <end position="247"/>
    </location>
</feature>
<keyword evidence="7" id="KW-1185">Reference proteome</keyword>
<evidence type="ECO:0000256" key="1">
    <source>
        <dbReference type="ARBA" id="ARBA00005417"/>
    </source>
</evidence>
<reference evidence="6 7" key="1">
    <citation type="submission" date="2020-05" db="EMBL/GenBank/DDBJ databases">
        <title>Genomic Encyclopedia of Type Strains, Phase III (KMG-III): the genomes of soil and plant-associated and newly described type strains.</title>
        <authorList>
            <person name="Whitman W."/>
        </authorList>
    </citation>
    <scope>NUCLEOTIDE SEQUENCE [LARGE SCALE GENOMIC DNA]</scope>
    <source>
        <strain evidence="6 7">KCTC 19046</strain>
    </source>
</reference>
<dbReference type="InterPro" id="IPR027417">
    <property type="entry name" value="P-loop_NTPase"/>
</dbReference>
<sequence length="251" mass="27119">MSASLLSLRGVRKTYPGPGRGAAPKVVLDGVDLDVTEHECVVLIGASGSGKSTLLRVIDLLEEVDDGQVLLDGVDVADPWVDANAARARMAMVFQQYNLFPHLRVLDNVTLALRLVHGRGRAEAAASGLAMLEKVGLAHKARAYPDELSGGEQQRAAIARALVGAPELLLLDEVTSALDPELVGEVLDLLVALRDEGTTMVVATHEMGFAREVADEVVFLHDGQVHERGTPAQVLDDPQRERTRDFLRRLR</sequence>
<dbReference type="PROSITE" id="PS00211">
    <property type="entry name" value="ABC_TRANSPORTER_1"/>
    <property type="match status" value="1"/>
</dbReference>
<dbReference type="RefSeq" id="WP_171782627.1">
    <property type="nucleotide sequence ID" value="NZ_BAAAML010000002.1"/>
</dbReference>
<dbReference type="InterPro" id="IPR003439">
    <property type="entry name" value="ABC_transporter-like_ATP-bd"/>
</dbReference>
<evidence type="ECO:0000313" key="6">
    <source>
        <dbReference type="EMBL" id="NOV96447.1"/>
    </source>
</evidence>
<keyword evidence="3" id="KW-0547">Nucleotide-binding</keyword>
<dbReference type="SMART" id="SM00382">
    <property type="entry name" value="AAA"/>
    <property type="match status" value="1"/>
</dbReference>
<evidence type="ECO:0000256" key="4">
    <source>
        <dbReference type="ARBA" id="ARBA00022840"/>
    </source>
</evidence>
<dbReference type="PIRSF" id="PIRSF039085">
    <property type="entry name" value="ABC_ATPase_HisP"/>
    <property type="match status" value="1"/>
</dbReference>
<organism evidence="6 7">
    <name type="scientific">Isoptericola halotolerans</name>
    <dbReference type="NCBI Taxonomy" id="300560"/>
    <lineage>
        <taxon>Bacteria</taxon>
        <taxon>Bacillati</taxon>
        <taxon>Actinomycetota</taxon>
        <taxon>Actinomycetes</taxon>
        <taxon>Micrococcales</taxon>
        <taxon>Promicromonosporaceae</taxon>
        <taxon>Isoptericola</taxon>
    </lineage>
</organism>
<dbReference type="InterPro" id="IPR017871">
    <property type="entry name" value="ABC_transporter-like_CS"/>
</dbReference>
<evidence type="ECO:0000256" key="3">
    <source>
        <dbReference type="ARBA" id="ARBA00022741"/>
    </source>
</evidence>
<dbReference type="Pfam" id="PF00005">
    <property type="entry name" value="ABC_tran"/>
    <property type="match status" value="1"/>
</dbReference>
<dbReference type="Gene3D" id="3.40.50.300">
    <property type="entry name" value="P-loop containing nucleotide triphosphate hydrolases"/>
    <property type="match status" value="1"/>
</dbReference>
<gene>
    <name evidence="6" type="ORF">HDG69_001000</name>
</gene>
<name>A0ABX2A0R0_9MICO</name>
<dbReference type="InterPro" id="IPR030679">
    <property type="entry name" value="ABC_ATPase_HisP-typ"/>
</dbReference>
<accession>A0ABX2A0R0</accession>
<evidence type="ECO:0000256" key="2">
    <source>
        <dbReference type="ARBA" id="ARBA00022448"/>
    </source>
</evidence>
<comment type="caution">
    <text evidence="6">The sequence shown here is derived from an EMBL/GenBank/DDBJ whole genome shotgun (WGS) entry which is preliminary data.</text>
</comment>
<comment type="similarity">
    <text evidence="1">Belongs to the ABC transporter superfamily.</text>
</comment>
<dbReference type="InterPro" id="IPR003593">
    <property type="entry name" value="AAA+_ATPase"/>
</dbReference>
<evidence type="ECO:0000259" key="5">
    <source>
        <dbReference type="PROSITE" id="PS50893"/>
    </source>
</evidence>
<keyword evidence="4 6" id="KW-0067">ATP-binding</keyword>
<keyword evidence="2" id="KW-0813">Transport</keyword>
<dbReference type="Proteomes" id="UP000757540">
    <property type="component" value="Unassembled WGS sequence"/>
</dbReference>
<dbReference type="EMBL" id="JABEZU010000001">
    <property type="protein sequence ID" value="NOV96447.1"/>
    <property type="molecule type" value="Genomic_DNA"/>
</dbReference>